<organism evidence="3 4">
    <name type="scientific">Crocosphaera subtropica (strain ATCC 51142 / BH68)</name>
    <name type="common">Cyanothece sp. (strain ATCC 51142)</name>
    <dbReference type="NCBI Taxonomy" id="43989"/>
    <lineage>
        <taxon>Bacteria</taxon>
        <taxon>Bacillati</taxon>
        <taxon>Cyanobacteriota</taxon>
        <taxon>Cyanophyceae</taxon>
        <taxon>Oscillatoriophycideae</taxon>
        <taxon>Chroococcales</taxon>
        <taxon>Aphanothecaceae</taxon>
        <taxon>Crocosphaera</taxon>
        <taxon>Crocosphaera subtropica</taxon>
    </lineage>
</organism>
<dbReference type="HOGENOM" id="CLU_996455_0_0_3"/>
<accession>B1WPX8</accession>
<dbReference type="KEGG" id="cyt:cce_3945"/>
<dbReference type="AlphaFoldDB" id="B1WPX8"/>
<reference evidence="3 4" key="1">
    <citation type="journal article" date="2008" name="Proc. Natl. Acad. Sci. U.S.A.">
        <title>The genome of Cyanothece 51142, a unicellular diazotrophic cyanobacterium important in the marine nitrogen cycle.</title>
        <authorList>
            <person name="Welsh E.A."/>
            <person name="Liberton M."/>
            <person name="Stoeckel J."/>
            <person name="Loh T."/>
            <person name="Elvitigala T."/>
            <person name="Wang C."/>
            <person name="Wollam A."/>
            <person name="Fulton R.S."/>
            <person name="Clifton S.W."/>
            <person name="Jacobs J.M."/>
            <person name="Aurora R."/>
            <person name="Ghosh B.K."/>
            <person name="Sherman L.A."/>
            <person name="Smith R.D."/>
            <person name="Wilson R.K."/>
            <person name="Pakrasi H.B."/>
        </authorList>
    </citation>
    <scope>NUCLEOTIDE SEQUENCE [LARGE SCALE GENOMIC DNA]</scope>
    <source>
        <strain evidence="4">ATCC 51142 / BH68</strain>
    </source>
</reference>
<dbReference type="InterPro" id="IPR013424">
    <property type="entry name" value="Ice-binding_C"/>
</dbReference>
<dbReference type="STRING" id="43989.cce_3945"/>
<keyword evidence="1" id="KW-0472">Membrane</keyword>
<evidence type="ECO:0000313" key="4">
    <source>
        <dbReference type="Proteomes" id="UP000001203"/>
    </source>
</evidence>
<dbReference type="EMBL" id="CP000806">
    <property type="protein sequence ID" value="ACB53293.1"/>
    <property type="molecule type" value="Genomic_DNA"/>
</dbReference>
<feature type="transmembrane region" description="Helical" evidence="1">
    <location>
        <begin position="24"/>
        <end position="44"/>
    </location>
</feature>
<dbReference type="Proteomes" id="UP000001203">
    <property type="component" value="Chromosome circular"/>
</dbReference>
<dbReference type="NCBIfam" id="TIGR02595">
    <property type="entry name" value="PEP_CTERM"/>
    <property type="match status" value="1"/>
</dbReference>
<proteinExistence type="predicted"/>
<evidence type="ECO:0000313" key="3">
    <source>
        <dbReference type="EMBL" id="ACB53293.1"/>
    </source>
</evidence>
<protein>
    <recommendedName>
        <fullName evidence="2">Ice-binding protein C-terminal domain-containing protein</fullName>
    </recommendedName>
</protein>
<name>B1WPX8_CROS5</name>
<keyword evidence="1" id="KW-0812">Transmembrane</keyword>
<dbReference type="Pfam" id="PF07589">
    <property type="entry name" value="PEP-CTERM"/>
    <property type="match status" value="1"/>
</dbReference>
<evidence type="ECO:0000259" key="2">
    <source>
        <dbReference type="Pfam" id="PF07589"/>
    </source>
</evidence>
<evidence type="ECO:0000256" key="1">
    <source>
        <dbReference type="SAM" id="Phobius"/>
    </source>
</evidence>
<keyword evidence="4" id="KW-1185">Reference proteome</keyword>
<keyword evidence="1" id="KW-1133">Transmembrane helix</keyword>
<dbReference type="eggNOG" id="COG2304">
    <property type="taxonomic scope" value="Bacteria"/>
</dbReference>
<sequence length="279" mass="29555">MKNILYYRYSHKVWRKCFMSLDKLINYSVGGGVILINILTSNIAQATTFVFNTSDFQFNSPEDSQGYWSPSFDNNFGGVPFPPSGGSPNGGSYALGEAFNTGTNLPTGGLVRSFVTFDLSSLADTITSAKLQLQRYTSSGDPIETLGLFEVSTNALTLNTPSGANASIYDDLGTGTSYGTFSVTTSGPSTEILEFQLNANGISAINNNAGGFFSIGMSILSLDRPNNLSAEYLFAFSTSSGIQRLILETASSPSVPEPSTLLGLGLLGLGTVLRAKTLS</sequence>
<feature type="domain" description="Ice-binding protein C-terminal" evidence="2">
    <location>
        <begin position="254"/>
        <end position="271"/>
    </location>
</feature>
<gene>
    <name evidence="3" type="ordered locus">cce_3945</name>
</gene>